<gene>
    <name evidence="5" type="ORF">LDC_2027</name>
</gene>
<dbReference type="Pfam" id="PF17384">
    <property type="entry name" value="DUF150_C"/>
    <property type="match status" value="1"/>
</dbReference>
<dbReference type="FunFam" id="3.30.300.70:FF:000001">
    <property type="entry name" value="Ribosome maturation factor RimP"/>
    <property type="match status" value="1"/>
</dbReference>
<dbReference type="SUPFAM" id="SSF75420">
    <property type="entry name" value="YhbC-like, N-terminal domain"/>
    <property type="match status" value="1"/>
</dbReference>
<dbReference type="AlphaFoldDB" id="D9PKG0"/>
<evidence type="ECO:0008006" key="6">
    <source>
        <dbReference type="Google" id="ProtNLM"/>
    </source>
</evidence>
<dbReference type="EMBL" id="ADZX01000605">
    <property type="protein sequence ID" value="EFK95950.1"/>
    <property type="molecule type" value="Genomic_DNA"/>
</dbReference>
<protein>
    <recommendedName>
        <fullName evidence="6">Ribosome maturation factor RimP</fullName>
    </recommendedName>
</protein>
<accession>D9PKG0</accession>
<dbReference type="GO" id="GO:0005829">
    <property type="term" value="C:cytosol"/>
    <property type="evidence" value="ECO:0007669"/>
    <property type="project" value="TreeGrafter"/>
</dbReference>
<evidence type="ECO:0000256" key="1">
    <source>
        <dbReference type="ARBA" id="ARBA00022490"/>
    </source>
</evidence>
<dbReference type="HAMAP" id="MF_01077">
    <property type="entry name" value="RimP"/>
    <property type="match status" value="1"/>
</dbReference>
<comment type="caution">
    <text evidence="5">The sequence shown here is derived from an EMBL/GenBank/DDBJ whole genome shotgun (WGS) entry which is preliminary data.</text>
</comment>
<dbReference type="GO" id="GO:0006412">
    <property type="term" value="P:translation"/>
    <property type="evidence" value="ECO:0007669"/>
    <property type="project" value="TreeGrafter"/>
</dbReference>
<dbReference type="InterPro" id="IPR028998">
    <property type="entry name" value="RimP_C"/>
</dbReference>
<dbReference type="InterPro" id="IPR035956">
    <property type="entry name" value="RimP_N_sf"/>
</dbReference>
<keyword evidence="1" id="KW-0963">Cytoplasm</keyword>
<dbReference type="InterPro" id="IPR036847">
    <property type="entry name" value="RimP_C_sf"/>
</dbReference>
<dbReference type="CDD" id="cd01734">
    <property type="entry name" value="YlxS_C"/>
    <property type="match status" value="1"/>
</dbReference>
<keyword evidence="2" id="KW-0690">Ribosome biogenesis</keyword>
<evidence type="ECO:0000259" key="3">
    <source>
        <dbReference type="Pfam" id="PF02576"/>
    </source>
</evidence>
<evidence type="ECO:0000313" key="5">
    <source>
        <dbReference type="EMBL" id="EFK95950.1"/>
    </source>
</evidence>
<dbReference type="GO" id="GO:0000028">
    <property type="term" value="P:ribosomal small subunit assembly"/>
    <property type="evidence" value="ECO:0007669"/>
    <property type="project" value="TreeGrafter"/>
</dbReference>
<dbReference type="Gene3D" id="3.30.300.70">
    <property type="entry name" value="RimP-like superfamily, N-terminal"/>
    <property type="match status" value="1"/>
</dbReference>
<feature type="domain" description="Ribosome maturation factor RimP C-terminal" evidence="4">
    <location>
        <begin position="85"/>
        <end position="145"/>
    </location>
</feature>
<evidence type="ECO:0000256" key="2">
    <source>
        <dbReference type="ARBA" id="ARBA00022517"/>
    </source>
</evidence>
<dbReference type="InterPro" id="IPR028989">
    <property type="entry name" value="RimP_N"/>
</dbReference>
<dbReference type="Pfam" id="PF02576">
    <property type="entry name" value="RimP_N"/>
    <property type="match status" value="1"/>
</dbReference>
<proteinExistence type="inferred from homology"/>
<reference evidence="5" key="1">
    <citation type="submission" date="2010-07" db="EMBL/GenBank/DDBJ databases">
        <authorList>
            <consortium name="CONSOLIDER consortium CSD2007-00005"/>
            <person name="Guazzaroni M.-E."/>
            <person name="Richter M."/>
            <person name="Garcia-Salamanca A."/>
            <person name="Yarza P."/>
            <person name="Ferrer M."/>
        </authorList>
    </citation>
    <scope>NUCLEOTIDE SEQUENCE</scope>
</reference>
<dbReference type="PANTHER" id="PTHR33867">
    <property type="entry name" value="RIBOSOME MATURATION FACTOR RIMP"/>
    <property type="match status" value="1"/>
</dbReference>
<dbReference type="InterPro" id="IPR003728">
    <property type="entry name" value="Ribosome_maturation_RimP"/>
</dbReference>
<evidence type="ECO:0000259" key="4">
    <source>
        <dbReference type="Pfam" id="PF17384"/>
    </source>
</evidence>
<reference evidence="5" key="2">
    <citation type="journal article" date="2011" name="Microb. Ecol.">
        <title>Taxonomic and Functional Metagenomic Profiling of the Microbial Community in the Anoxic Sediment of a Sub-saline Shallow Lake (Laguna de Carrizo, Central Spain).</title>
        <authorList>
            <person name="Ferrer M."/>
            <person name="Guazzaroni M.E."/>
            <person name="Richter M."/>
            <person name="Garcia-Salamanca A."/>
            <person name="Yarza P."/>
            <person name="Suarez-Suarez A."/>
            <person name="Solano J."/>
            <person name="Alcaide M."/>
            <person name="van Dillewijn P."/>
            <person name="Molina-Henares M.A."/>
            <person name="Lopez-Cortes N."/>
            <person name="Al-Ramahi Y."/>
            <person name="Guerrero C."/>
            <person name="Acosta A."/>
            <person name="de Eugenio L.I."/>
            <person name="Martinez V."/>
            <person name="Marques S."/>
            <person name="Rojo F."/>
            <person name="Santero E."/>
            <person name="Genilloud O."/>
            <person name="Perez-Perez J."/>
            <person name="Rossello-Mora R."/>
            <person name="Ramos J.L."/>
        </authorList>
    </citation>
    <scope>NUCLEOTIDE SEQUENCE</scope>
</reference>
<feature type="domain" description="Ribosome maturation factor RimP N-terminal" evidence="3">
    <location>
        <begin position="10"/>
        <end position="81"/>
    </location>
</feature>
<dbReference type="PANTHER" id="PTHR33867:SF1">
    <property type="entry name" value="RIBOSOME MATURATION FACTOR RIMP"/>
    <property type="match status" value="1"/>
</dbReference>
<sequence>MMRNDIYDNIEKIIQSLGASLYDIEVVSEFDETIFRVMITKQGGVNLDDCAEVSRELSLFLDVNPPIENEYRLEVSSPGIERKLINPKHFIQSIGEKVKLKIAEVGQVVGLLKDANEKDITVETDGEMKTFTYSQINKARTYFEW</sequence>
<dbReference type="SUPFAM" id="SSF74942">
    <property type="entry name" value="YhbC-like, C-terminal domain"/>
    <property type="match status" value="1"/>
</dbReference>
<name>D9PKG0_9ZZZZ</name>
<organism evidence="5">
    <name type="scientific">sediment metagenome</name>
    <dbReference type="NCBI Taxonomy" id="749907"/>
    <lineage>
        <taxon>unclassified sequences</taxon>
        <taxon>metagenomes</taxon>
        <taxon>ecological metagenomes</taxon>
    </lineage>
</organism>